<keyword evidence="3" id="KW-1185">Reference proteome</keyword>
<organism evidence="2 3">
    <name type="scientific">Salipaludibacillus aurantiacus</name>
    <dbReference type="NCBI Taxonomy" id="1601833"/>
    <lineage>
        <taxon>Bacteria</taxon>
        <taxon>Bacillati</taxon>
        <taxon>Bacillota</taxon>
        <taxon>Bacilli</taxon>
        <taxon>Bacillales</taxon>
        <taxon>Bacillaceae</taxon>
    </lineage>
</organism>
<dbReference type="Proteomes" id="UP000198571">
    <property type="component" value="Unassembled WGS sequence"/>
</dbReference>
<gene>
    <name evidence="2" type="ORF">SAMN05518684_12146</name>
</gene>
<dbReference type="SUPFAM" id="SSF53163">
    <property type="entry name" value="HybD-like"/>
    <property type="match status" value="1"/>
</dbReference>
<dbReference type="InterPro" id="IPR009665">
    <property type="entry name" value="YyaC"/>
</dbReference>
<feature type="region of interest" description="Disordered" evidence="1">
    <location>
        <begin position="184"/>
        <end position="211"/>
    </location>
</feature>
<dbReference type="AlphaFoldDB" id="A0A1H9WYC5"/>
<reference evidence="3" key="1">
    <citation type="submission" date="2016-10" db="EMBL/GenBank/DDBJ databases">
        <authorList>
            <person name="Varghese N."/>
            <person name="Submissions S."/>
        </authorList>
    </citation>
    <scope>NUCLEOTIDE SEQUENCE [LARGE SCALE GENOMIC DNA]</scope>
    <source>
        <strain evidence="3">S9</strain>
    </source>
</reference>
<dbReference type="RefSeq" id="WP_093055483.1">
    <property type="nucleotide sequence ID" value="NZ_FOGT01000021.1"/>
</dbReference>
<dbReference type="NCBIfam" id="TIGR02841">
    <property type="entry name" value="spore_YyaC"/>
    <property type="match status" value="1"/>
</dbReference>
<protein>
    <submittedName>
        <fullName evidence="2">Putative sporulation protein YyaC</fullName>
    </submittedName>
</protein>
<dbReference type="EMBL" id="FOGT01000021">
    <property type="protein sequence ID" value="SES38844.1"/>
    <property type="molecule type" value="Genomic_DNA"/>
</dbReference>
<dbReference type="STRING" id="1601833.SAMN05518684_12146"/>
<dbReference type="InterPro" id="IPR023430">
    <property type="entry name" value="Pept_HybD-like_dom_sf"/>
</dbReference>
<name>A0A1H9WYC5_9BACI</name>
<evidence type="ECO:0000313" key="3">
    <source>
        <dbReference type="Proteomes" id="UP000198571"/>
    </source>
</evidence>
<accession>A0A1H9WYC5</accession>
<evidence type="ECO:0000256" key="1">
    <source>
        <dbReference type="SAM" id="MobiDB-lite"/>
    </source>
</evidence>
<dbReference type="OrthoDB" id="9815953at2"/>
<feature type="compositionally biased region" description="Polar residues" evidence="1">
    <location>
        <begin position="202"/>
        <end position="211"/>
    </location>
</feature>
<evidence type="ECO:0000313" key="2">
    <source>
        <dbReference type="EMBL" id="SES38844.1"/>
    </source>
</evidence>
<sequence length="211" mass="23033">MNPYNEQHHKIARFPINSAFVAGKMTKEIINNLPEQPGPVVVVCIGTDRSTGDSLGPLTGTLLSERRPRHLHVYGTLEEPVHAKNLEKYLALINKNHPDAFIIAVDACLGRVTSIGSIVIADGPLKPGAAMNKNLPETGNMHIAGIVNAGGMMEFLVLQTTRLNLVLKMARKLAEALKRVDRSLGVPHDQPGSKVKPLYYHQPTNESSRLV</sequence>
<dbReference type="Pfam" id="PF06866">
    <property type="entry name" value="DUF1256"/>
    <property type="match status" value="1"/>
</dbReference>
<proteinExistence type="predicted"/>